<sequence>MTDLPGKAIHDYHYRKKRHKLFVHDMFGPKVEMPVSYYFRNYNKMPELEQKALELCEGKILDIGAAAGSHALELQNRGFDITALEISPNACEVINDRGLNQVVCEDIFNFKNEKFDTLLLLMNGIGISSTVSGFKNFLKKSESLLTPGGRIIFDSCDISYMYEDVEMPENHYYGEVKCRYEYAQELTDWFQWLYLDQNTMRKIATEENWYSEIVFEDENNQYLAVLKKNS</sequence>
<dbReference type="InterPro" id="IPR013216">
    <property type="entry name" value="Methyltransf_11"/>
</dbReference>
<dbReference type="GO" id="GO:0008757">
    <property type="term" value="F:S-adenosylmethionine-dependent methyltransferase activity"/>
    <property type="evidence" value="ECO:0007669"/>
    <property type="project" value="InterPro"/>
</dbReference>
<dbReference type="EMBL" id="LT906465">
    <property type="protein sequence ID" value="SNV51345.1"/>
    <property type="molecule type" value="Genomic_DNA"/>
</dbReference>
<evidence type="ECO:0000313" key="2">
    <source>
        <dbReference type="EMBL" id="SNV51345.1"/>
    </source>
</evidence>
<keyword evidence="2" id="KW-0808">Transferase</keyword>
<dbReference type="Proteomes" id="UP000215196">
    <property type="component" value="Chromosome 1"/>
</dbReference>
<name>A0A239XX10_9FLAO</name>
<protein>
    <submittedName>
        <fullName evidence="2">Putative methyltransferase</fullName>
    </submittedName>
</protein>
<keyword evidence="2" id="KW-0489">Methyltransferase</keyword>
<accession>A0A239XX10</accession>
<dbReference type="AlphaFoldDB" id="A0A239XX10"/>
<feature type="domain" description="Methyltransferase type 11" evidence="1">
    <location>
        <begin position="61"/>
        <end position="153"/>
    </location>
</feature>
<dbReference type="KEGG" id="ctak:4412677_02680"/>
<dbReference type="GO" id="GO:0032259">
    <property type="term" value="P:methylation"/>
    <property type="evidence" value="ECO:0007669"/>
    <property type="project" value="UniProtKB-KW"/>
</dbReference>
<gene>
    <name evidence="2" type="ORF">SAMEA4412677_02680</name>
</gene>
<proteinExistence type="predicted"/>
<dbReference type="InterPro" id="IPR029063">
    <property type="entry name" value="SAM-dependent_MTases_sf"/>
</dbReference>
<dbReference type="Pfam" id="PF08241">
    <property type="entry name" value="Methyltransf_11"/>
    <property type="match status" value="1"/>
</dbReference>
<organism evidence="2 3">
    <name type="scientific">Chryseobacterium taklimakanense</name>
    <dbReference type="NCBI Taxonomy" id="536441"/>
    <lineage>
        <taxon>Bacteria</taxon>
        <taxon>Pseudomonadati</taxon>
        <taxon>Bacteroidota</taxon>
        <taxon>Flavobacteriia</taxon>
        <taxon>Flavobacteriales</taxon>
        <taxon>Weeksellaceae</taxon>
        <taxon>Chryseobacterium group</taxon>
        <taxon>Chryseobacterium</taxon>
    </lineage>
</organism>
<evidence type="ECO:0000259" key="1">
    <source>
        <dbReference type="Pfam" id="PF08241"/>
    </source>
</evidence>
<evidence type="ECO:0000313" key="3">
    <source>
        <dbReference type="Proteomes" id="UP000215196"/>
    </source>
</evidence>
<dbReference type="Gene3D" id="3.40.50.150">
    <property type="entry name" value="Vaccinia Virus protein VP39"/>
    <property type="match status" value="1"/>
</dbReference>
<keyword evidence="3" id="KW-1185">Reference proteome</keyword>
<reference evidence="2 3" key="1">
    <citation type="submission" date="2017-06" db="EMBL/GenBank/DDBJ databases">
        <authorList>
            <consortium name="Pathogen Informatics"/>
        </authorList>
    </citation>
    <scope>NUCLEOTIDE SEQUENCE [LARGE SCALE GENOMIC DNA]</scope>
    <source>
        <strain evidence="2 3">NCTC13490</strain>
    </source>
</reference>
<dbReference type="CDD" id="cd02440">
    <property type="entry name" value="AdoMet_MTases"/>
    <property type="match status" value="1"/>
</dbReference>
<dbReference type="RefSeq" id="WP_095074058.1">
    <property type="nucleotide sequence ID" value="NZ_LT906465.1"/>
</dbReference>
<dbReference type="SUPFAM" id="SSF53335">
    <property type="entry name" value="S-adenosyl-L-methionine-dependent methyltransferases"/>
    <property type="match status" value="1"/>
</dbReference>